<evidence type="ECO:0000313" key="2">
    <source>
        <dbReference type="EMBL" id="OHA26492.1"/>
    </source>
</evidence>
<gene>
    <name evidence="2" type="ORF">A3C06_02855</name>
</gene>
<protein>
    <recommendedName>
        <fullName evidence="1">Transcriptional repressor PaaX-like central Cas2-like domain-containing protein</fullName>
    </recommendedName>
</protein>
<dbReference type="Proteomes" id="UP000177565">
    <property type="component" value="Unassembled WGS sequence"/>
</dbReference>
<reference evidence="2 3" key="1">
    <citation type="journal article" date="2016" name="Nat. Commun.">
        <title>Thousands of microbial genomes shed light on interconnected biogeochemical processes in an aquifer system.</title>
        <authorList>
            <person name="Anantharaman K."/>
            <person name="Brown C.T."/>
            <person name="Hug L.A."/>
            <person name="Sharon I."/>
            <person name="Castelle C.J."/>
            <person name="Probst A.J."/>
            <person name="Thomas B.C."/>
            <person name="Singh A."/>
            <person name="Wilkins M.J."/>
            <person name="Karaoz U."/>
            <person name="Brodie E.L."/>
            <person name="Williams K.H."/>
            <person name="Hubbard S.S."/>
            <person name="Banfield J.F."/>
        </authorList>
    </citation>
    <scope>NUCLEOTIDE SEQUENCE [LARGE SCALE GENOMIC DNA]</scope>
</reference>
<name>A0A1G2MTT4_9BACT</name>
<dbReference type="Gene3D" id="3.30.70.2650">
    <property type="match status" value="1"/>
</dbReference>
<dbReference type="InterPro" id="IPR048846">
    <property type="entry name" value="PaaX-like_central"/>
</dbReference>
<dbReference type="Pfam" id="PF20803">
    <property type="entry name" value="PaaX_M"/>
    <property type="match status" value="1"/>
</dbReference>
<evidence type="ECO:0000259" key="1">
    <source>
        <dbReference type="Pfam" id="PF20803"/>
    </source>
</evidence>
<dbReference type="SUPFAM" id="SSF143430">
    <property type="entry name" value="TTP0101/SSO1404-like"/>
    <property type="match status" value="1"/>
</dbReference>
<dbReference type="STRING" id="1802312.A3C06_02855"/>
<evidence type="ECO:0000313" key="3">
    <source>
        <dbReference type="Proteomes" id="UP000177565"/>
    </source>
</evidence>
<feature type="domain" description="Transcriptional repressor PaaX-like central Cas2-like" evidence="1">
    <location>
        <begin position="104"/>
        <end position="175"/>
    </location>
</feature>
<dbReference type="AlphaFoldDB" id="A0A1G2MTT4"/>
<dbReference type="PANTHER" id="PTHR30319:SF1">
    <property type="entry name" value="TRANSCRIPTIONAL REPRESSOR PAAX"/>
    <property type="match status" value="1"/>
</dbReference>
<dbReference type="GO" id="GO:0006351">
    <property type="term" value="P:DNA-templated transcription"/>
    <property type="evidence" value="ECO:0007669"/>
    <property type="project" value="TreeGrafter"/>
</dbReference>
<comment type="caution">
    <text evidence="2">The sequence shown here is derived from an EMBL/GenBank/DDBJ whole genome shotgun (WGS) entry which is preliminary data.</text>
</comment>
<accession>A0A1G2MTT4</accession>
<dbReference type="EMBL" id="MHRQ01000020">
    <property type="protein sequence ID" value="OHA26492.1"/>
    <property type="molecule type" value="Genomic_DNA"/>
</dbReference>
<organism evidence="2 3">
    <name type="scientific">Candidatus Taylorbacteria bacterium RIFCSPHIGHO2_02_FULL_46_13</name>
    <dbReference type="NCBI Taxonomy" id="1802312"/>
    <lineage>
        <taxon>Bacteria</taxon>
        <taxon>Candidatus Tayloriibacteriota</taxon>
    </lineage>
</organism>
<proteinExistence type="predicted"/>
<dbReference type="PANTHER" id="PTHR30319">
    <property type="entry name" value="PHENYLACETIC ACID REGULATOR-RELATED TRANSCRIPTIONAL REPRESSOR"/>
    <property type="match status" value="1"/>
</dbReference>
<sequence>MGTLEQQSRIRTRNTKITRAIITTLAVAVAGALNPQGLVRGVLKSLNAPNNKRLSSENAIYAARRRLAKRGLIVYEGNFWKITERGKRELEIMQIGSVPLPRPKKWDKKWRILIFDIREEKKVTRDKVRRTLGSIGFHRLQDSVWVYPYDCEDLIALLKADFKIGKDLLYIIADEIENDVFLKKEFQLG</sequence>